<keyword evidence="3" id="KW-1185">Reference proteome</keyword>
<feature type="region of interest" description="Disordered" evidence="1">
    <location>
        <begin position="50"/>
        <end position="85"/>
    </location>
</feature>
<feature type="compositionally biased region" description="Polar residues" evidence="1">
    <location>
        <begin position="75"/>
        <end position="85"/>
    </location>
</feature>
<comment type="caution">
    <text evidence="2">The sequence shown here is derived from an EMBL/GenBank/DDBJ whole genome shotgun (WGS) entry which is preliminary data.</text>
</comment>
<evidence type="ECO:0000256" key="1">
    <source>
        <dbReference type="SAM" id="MobiDB-lite"/>
    </source>
</evidence>
<proteinExistence type="predicted"/>
<feature type="non-terminal residue" evidence="2">
    <location>
        <position position="1"/>
    </location>
</feature>
<organism evidence="2 3">
    <name type="scientific">Gigaspora margarita</name>
    <dbReference type="NCBI Taxonomy" id="4874"/>
    <lineage>
        <taxon>Eukaryota</taxon>
        <taxon>Fungi</taxon>
        <taxon>Fungi incertae sedis</taxon>
        <taxon>Mucoromycota</taxon>
        <taxon>Glomeromycotina</taxon>
        <taxon>Glomeromycetes</taxon>
        <taxon>Diversisporales</taxon>
        <taxon>Gigasporaceae</taxon>
        <taxon>Gigaspora</taxon>
    </lineage>
</organism>
<feature type="compositionally biased region" description="Low complexity" evidence="1">
    <location>
        <begin position="52"/>
        <end position="74"/>
    </location>
</feature>
<evidence type="ECO:0000313" key="3">
    <source>
        <dbReference type="Proteomes" id="UP000789901"/>
    </source>
</evidence>
<sequence length="206" mass="23006">SVYNRDSSHGISPKDDGSNSLGYNHSHIHAMFLLHNSNNSPDYNRGCSCNTSKNGSNSSRNMSSDNSNSNRGMSPNNNDSNSILPDSNLLIIERATDKQKNLEKNKEENLYQILSSEIVDTISGLTTYIKGNKVVLTEEFLDDEQIVELATQSVKFDSSSSDEELVLISYKEGLEALTTFINYFGQQTDAEFKVEDLKTLKKYNNI</sequence>
<name>A0ABN7VZN1_GIGMA</name>
<gene>
    <name evidence="2" type="ORF">GMARGA_LOCUS24140</name>
</gene>
<dbReference type="EMBL" id="CAJVQB010025129">
    <property type="protein sequence ID" value="CAG8805664.1"/>
    <property type="molecule type" value="Genomic_DNA"/>
</dbReference>
<reference evidence="2 3" key="1">
    <citation type="submission" date="2021-06" db="EMBL/GenBank/DDBJ databases">
        <authorList>
            <person name="Kallberg Y."/>
            <person name="Tangrot J."/>
            <person name="Rosling A."/>
        </authorList>
    </citation>
    <scope>NUCLEOTIDE SEQUENCE [LARGE SCALE GENOMIC DNA]</scope>
    <source>
        <strain evidence="2 3">120-4 pot B 10/14</strain>
    </source>
</reference>
<accession>A0ABN7VZN1</accession>
<protein>
    <submittedName>
        <fullName evidence="2">26665_t:CDS:1</fullName>
    </submittedName>
</protein>
<dbReference type="Proteomes" id="UP000789901">
    <property type="component" value="Unassembled WGS sequence"/>
</dbReference>
<evidence type="ECO:0000313" key="2">
    <source>
        <dbReference type="EMBL" id="CAG8805664.1"/>
    </source>
</evidence>
<feature type="non-terminal residue" evidence="2">
    <location>
        <position position="206"/>
    </location>
</feature>